<name>D9SFT6_GALCS</name>
<accession>D9SFT6</accession>
<dbReference type="GO" id="GO:0015562">
    <property type="term" value="F:efflux transmembrane transporter activity"/>
    <property type="evidence" value="ECO:0007669"/>
    <property type="project" value="InterPro"/>
</dbReference>
<dbReference type="PANTHER" id="PTHR30203">
    <property type="entry name" value="OUTER MEMBRANE CATION EFFLUX PROTEIN"/>
    <property type="match status" value="1"/>
</dbReference>
<keyword evidence="2" id="KW-0732">Signal</keyword>
<dbReference type="HOGENOM" id="CLU_012817_15_0_4"/>
<dbReference type="EMBL" id="CP002159">
    <property type="protein sequence ID" value="ADL55383.1"/>
    <property type="molecule type" value="Genomic_DNA"/>
</dbReference>
<dbReference type="SUPFAM" id="SSF56954">
    <property type="entry name" value="Outer membrane efflux proteins (OEP)"/>
    <property type="match status" value="1"/>
</dbReference>
<dbReference type="AlphaFoldDB" id="D9SFT6"/>
<dbReference type="Proteomes" id="UP000001235">
    <property type="component" value="Chromosome"/>
</dbReference>
<dbReference type="eggNOG" id="COG1538">
    <property type="taxonomic scope" value="Bacteria"/>
</dbReference>
<evidence type="ECO:0000313" key="4">
    <source>
        <dbReference type="Proteomes" id="UP000001235"/>
    </source>
</evidence>
<feature type="chain" id="PRO_5003128184" evidence="2">
    <location>
        <begin position="19"/>
        <end position="412"/>
    </location>
</feature>
<dbReference type="PANTHER" id="PTHR30203:SF24">
    <property type="entry name" value="BLR4935 PROTEIN"/>
    <property type="match status" value="1"/>
</dbReference>
<evidence type="ECO:0000313" key="3">
    <source>
        <dbReference type="EMBL" id="ADL55383.1"/>
    </source>
</evidence>
<dbReference type="InterPro" id="IPR010131">
    <property type="entry name" value="MdtP/NodT-like"/>
</dbReference>
<evidence type="ECO:0000256" key="2">
    <source>
        <dbReference type="SAM" id="SignalP"/>
    </source>
</evidence>
<feature type="signal peptide" evidence="2">
    <location>
        <begin position="1"/>
        <end position="18"/>
    </location>
</feature>
<organism evidence="3 4">
    <name type="scientific">Gallionella capsiferriformans (strain ES-2)</name>
    <name type="common">Gallionella ferruginea capsiferriformans (strain ES-2)</name>
    <dbReference type="NCBI Taxonomy" id="395494"/>
    <lineage>
        <taxon>Bacteria</taxon>
        <taxon>Pseudomonadati</taxon>
        <taxon>Pseudomonadota</taxon>
        <taxon>Betaproteobacteria</taxon>
        <taxon>Nitrosomonadales</taxon>
        <taxon>Gallionellaceae</taxon>
        <taxon>Gallionella</taxon>
    </lineage>
</organism>
<keyword evidence="4" id="KW-1185">Reference proteome</keyword>
<evidence type="ECO:0000256" key="1">
    <source>
        <dbReference type="ARBA" id="ARBA00007613"/>
    </source>
</evidence>
<reference evidence="3 4" key="1">
    <citation type="submission" date="2010-08" db="EMBL/GenBank/DDBJ databases">
        <title>Complete sequence of Gallionella capsiferriformans ES-2.</title>
        <authorList>
            <consortium name="US DOE Joint Genome Institute"/>
            <person name="Lucas S."/>
            <person name="Copeland A."/>
            <person name="Lapidus A."/>
            <person name="Cheng J.-F."/>
            <person name="Bruce D."/>
            <person name="Goodwin L."/>
            <person name="Pitluck S."/>
            <person name="Chertkov O."/>
            <person name="Davenport K.W."/>
            <person name="Detter J.C."/>
            <person name="Han C."/>
            <person name="Tapia R."/>
            <person name="Land M."/>
            <person name="Hauser L."/>
            <person name="Chang Y.-J."/>
            <person name="Jeffries C."/>
            <person name="Kyrpides N."/>
            <person name="Ivanova N."/>
            <person name="Mikhailova N."/>
            <person name="Shelobolina E.S."/>
            <person name="Picardal F."/>
            <person name="Roden E."/>
            <person name="Emerson D."/>
            <person name="Woyke T."/>
        </authorList>
    </citation>
    <scope>NUCLEOTIDE SEQUENCE [LARGE SCALE GENOMIC DNA]</scope>
    <source>
        <strain evidence="3 4">ES-2</strain>
    </source>
</reference>
<protein>
    <submittedName>
        <fullName evidence="3">Outer membrane efflux protein</fullName>
    </submittedName>
</protein>
<dbReference type="KEGG" id="gca:Galf_1357"/>
<proteinExistence type="inferred from homology"/>
<sequence precursor="true">MKRIIYIFLACWLLPAAAQPLGHDVTSLLAYAKKHSQELAAMRFDADAASQRVQPAGSLPDPVLRTELMDFTNQGSNRPASLLPGNTGATRYLLTQSVPWYGRRELQSDVARAQESSARGQTAALWSDLSSKIKSAYAMHYFLTVSIRLTREMADLTQRLEKLTKTRYANGLGTQQEVIRAQLEQTDLQSTLIALENEQHHAHTQLNNLLSRPSEAPLADPETLRPLPDAARLAALDALVRTNNPQLQIAASAMDEARINRELSYKNRYPGFTLGIAPTQSGNTIKSWDLMVEFNIPLQQESRRSQEREAEARVAAATARQEALLNGVLSALAQSVSGLTSAQRTETLIATQLLPQTALSFESALNGYENGKVDFATLLDAQRSILKARSQQIKAQYEAQLRLAEIERLTGE</sequence>
<dbReference type="InterPro" id="IPR003423">
    <property type="entry name" value="OMP_efflux"/>
</dbReference>
<gene>
    <name evidence="3" type="ordered locus">Galf_1357</name>
</gene>
<dbReference type="STRING" id="395494.Galf_1357"/>
<dbReference type="Gene3D" id="1.20.1600.10">
    <property type="entry name" value="Outer membrane efflux proteins (OEP)"/>
    <property type="match status" value="1"/>
</dbReference>
<comment type="similarity">
    <text evidence="1">Belongs to the outer membrane factor (OMF) (TC 1.B.17) family.</text>
</comment>
<dbReference type="Pfam" id="PF02321">
    <property type="entry name" value="OEP"/>
    <property type="match status" value="1"/>
</dbReference>
<dbReference type="OrthoDB" id="9791261at2"/>
<dbReference type="RefSeq" id="WP_013293322.1">
    <property type="nucleotide sequence ID" value="NC_014394.1"/>
</dbReference>